<dbReference type="InterPro" id="IPR015797">
    <property type="entry name" value="NUDIX_hydrolase-like_dom_sf"/>
</dbReference>
<evidence type="ECO:0000313" key="3">
    <source>
        <dbReference type="EMBL" id="WYJ92707.1"/>
    </source>
</evidence>
<dbReference type="InterPro" id="IPR000086">
    <property type="entry name" value="NUDIX_hydrolase_dom"/>
</dbReference>
<dbReference type="AlphaFoldDB" id="A0A200JF49"/>
<dbReference type="EMBL" id="NIBQ01000001">
    <property type="protein sequence ID" value="OUZ35400.1"/>
    <property type="molecule type" value="Genomic_DNA"/>
</dbReference>
<dbReference type="PANTHER" id="PTHR10885">
    <property type="entry name" value="ISOPENTENYL-DIPHOSPHATE DELTA-ISOMERASE"/>
    <property type="match status" value="1"/>
</dbReference>
<evidence type="ECO:0000313" key="2">
    <source>
        <dbReference type="EMBL" id="OUZ35400.1"/>
    </source>
</evidence>
<dbReference type="Gene3D" id="3.90.79.10">
    <property type="entry name" value="Nucleoside Triphosphate Pyrophosphohydrolase"/>
    <property type="match status" value="1"/>
</dbReference>
<proteinExistence type="predicted"/>
<dbReference type="RefSeq" id="WP_176372772.1">
    <property type="nucleotide sequence ID" value="NZ_CP147246.1"/>
</dbReference>
<protein>
    <recommendedName>
        <fullName evidence="1">Nudix hydrolase domain-containing protein</fullName>
    </recommendedName>
</protein>
<dbReference type="PROSITE" id="PS51462">
    <property type="entry name" value="NUDIX"/>
    <property type="match status" value="1"/>
</dbReference>
<sequence>MAEMEILKIFDKDYQQCGTATRERAHREGLWHETFHCWFYIMEQDEVIIYFQKRSPKKKDFPNQLDITAAGHLLANETVLDGFREVREELGVEILPEEAAFLGVFPVSINLGTFIDNEFTNVYLVQQEIKIGNFTLQEEEVESLFCVPLSKLKRMLADPTLKVALTGYRQENYQQTITRAVVSKKDFCANAESYYEALVEIFEEIQGNHLRTID</sequence>
<feature type="domain" description="Nudix hydrolase" evidence="1">
    <location>
        <begin position="30"/>
        <end position="169"/>
    </location>
</feature>
<gene>
    <name evidence="3" type="ORF">A5889_000186</name>
    <name evidence="2" type="ORF">A5889_000876</name>
</gene>
<keyword evidence="4" id="KW-1185">Reference proteome</keyword>
<dbReference type="Proteomes" id="UP000196151">
    <property type="component" value="Chromosome"/>
</dbReference>
<reference evidence="3" key="2">
    <citation type="submission" date="2017-05" db="EMBL/GenBank/DDBJ databases">
        <authorList>
            <consortium name="The Broad Institute Genomics Platform"/>
            <consortium name="The Broad Institute Genomic Center for Infectious Diseases"/>
            <person name="Earl A."/>
            <person name="Manson A."/>
            <person name="Schwartman J."/>
            <person name="Gilmore M."/>
            <person name="Abouelleil A."/>
            <person name="Cao P."/>
            <person name="Chapman S."/>
            <person name="Cusick C."/>
            <person name="Shea T."/>
            <person name="Young S."/>
            <person name="Neafsey D."/>
            <person name="Nusbaum C."/>
            <person name="Birren B."/>
        </authorList>
    </citation>
    <scope>NUCLEOTIDE SEQUENCE</scope>
    <source>
        <strain evidence="3">9D6_DIV0238</strain>
    </source>
</reference>
<reference evidence="3" key="3">
    <citation type="submission" date="2024-03" db="EMBL/GenBank/DDBJ databases">
        <title>The Genome Sequence of Enterococcus sp. DIV0238c.</title>
        <authorList>
            <consortium name="The Broad Institute Genomics Platform"/>
            <consortium name="The Broad Institute Microbial Omics Core"/>
            <consortium name="The Broad Institute Genomic Center for Infectious Diseases"/>
            <person name="Earl A."/>
            <person name="Manson A."/>
            <person name="Gilmore M."/>
            <person name="Schwartman J."/>
            <person name="Shea T."/>
            <person name="Abouelleil A."/>
            <person name="Cao P."/>
            <person name="Chapman S."/>
            <person name="Cusick C."/>
            <person name="Young S."/>
            <person name="Neafsey D."/>
            <person name="Nusbaum C."/>
            <person name="Birren B."/>
        </authorList>
    </citation>
    <scope>NUCLEOTIDE SEQUENCE</scope>
    <source>
        <strain evidence="3">9D6_DIV0238</strain>
    </source>
</reference>
<dbReference type="EMBL" id="CP147246">
    <property type="protein sequence ID" value="WYJ92707.1"/>
    <property type="molecule type" value="Genomic_DNA"/>
</dbReference>
<organism evidence="2">
    <name type="scientific">Candidatus Enterococcus dunnyi</name>
    <dbReference type="NCBI Taxonomy" id="1834192"/>
    <lineage>
        <taxon>Bacteria</taxon>
        <taxon>Bacillati</taxon>
        <taxon>Bacillota</taxon>
        <taxon>Bacilli</taxon>
        <taxon>Lactobacillales</taxon>
        <taxon>Enterococcaceae</taxon>
        <taxon>Enterococcus</taxon>
    </lineage>
</organism>
<dbReference type="GO" id="GO:0003824">
    <property type="term" value="F:catalytic activity"/>
    <property type="evidence" value="ECO:0007669"/>
    <property type="project" value="UniProtKB-ARBA"/>
</dbReference>
<evidence type="ECO:0000313" key="4">
    <source>
        <dbReference type="Proteomes" id="UP000196151"/>
    </source>
</evidence>
<dbReference type="PANTHER" id="PTHR10885:SF0">
    <property type="entry name" value="ISOPENTENYL-DIPHOSPHATE DELTA-ISOMERASE"/>
    <property type="match status" value="1"/>
</dbReference>
<reference evidence="2" key="1">
    <citation type="submission" date="2017-05" db="EMBL/GenBank/DDBJ databases">
        <title>The Genome Sequence of Enterococcus sp. 9D6_DIV0238.</title>
        <authorList>
            <consortium name="The Broad Institute Genomics Platform"/>
            <consortium name="The Broad Institute Genomic Center for Infectious Diseases"/>
            <person name="Earl A."/>
            <person name="Manson A."/>
            <person name="Schwartman J."/>
            <person name="Gilmore M."/>
            <person name="Abouelleil A."/>
            <person name="Cao P."/>
            <person name="Chapman S."/>
            <person name="Cusick C."/>
            <person name="Shea T."/>
            <person name="Young S."/>
            <person name="Neafsey D."/>
            <person name="Nusbaum C."/>
            <person name="Birren B."/>
        </authorList>
    </citation>
    <scope>NUCLEOTIDE SEQUENCE [LARGE SCALE GENOMIC DNA]</scope>
    <source>
        <strain evidence="2">9D6_DIV0238</strain>
    </source>
</reference>
<dbReference type="CDD" id="cd04692">
    <property type="entry name" value="NUDIX_Hydrolase"/>
    <property type="match status" value="1"/>
</dbReference>
<dbReference type="Pfam" id="PF00293">
    <property type="entry name" value="NUDIX"/>
    <property type="match status" value="1"/>
</dbReference>
<dbReference type="SUPFAM" id="SSF55811">
    <property type="entry name" value="Nudix"/>
    <property type="match status" value="1"/>
</dbReference>
<name>A0A200JF49_9ENTE</name>
<evidence type="ECO:0000259" key="1">
    <source>
        <dbReference type="PROSITE" id="PS51462"/>
    </source>
</evidence>
<accession>A0A200JF49</accession>